<dbReference type="EC" id="2.3.1.157" evidence="20"/>
<dbReference type="GO" id="GO:0000287">
    <property type="term" value="F:magnesium ion binding"/>
    <property type="evidence" value="ECO:0007669"/>
    <property type="project" value="UniProtKB-UniRule"/>
</dbReference>
<comment type="pathway">
    <text evidence="3 20">Nucleotide-sugar biosynthesis; UDP-N-acetyl-alpha-D-glucosamine biosynthesis; UDP-N-acetyl-alpha-D-glucosamine from N-acetyl-alpha-D-glucosamine 1-phosphate: step 1/1.</text>
</comment>
<reference evidence="23" key="1">
    <citation type="submission" date="2020-09" db="EMBL/GenBank/DDBJ databases">
        <title>Draft Genome Sequence of Paenibacillus sp. WST5.</title>
        <authorList>
            <person name="Bao Z."/>
        </authorList>
    </citation>
    <scope>NUCLEOTIDE SEQUENCE</scope>
    <source>
        <strain evidence="23">WST5</strain>
    </source>
</reference>
<evidence type="ECO:0000256" key="20">
    <source>
        <dbReference type="HAMAP-Rule" id="MF_01631"/>
    </source>
</evidence>
<comment type="similarity">
    <text evidence="5 20">In the N-terminal section; belongs to the N-acetylglucosamine-1-phosphate uridyltransferase family.</text>
</comment>
<dbReference type="GO" id="GO:0006048">
    <property type="term" value="P:UDP-N-acetylglucosamine biosynthetic process"/>
    <property type="evidence" value="ECO:0007669"/>
    <property type="project" value="InterPro"/>
</dbReference>
<dbReference type="GO" id="GO:0019134">
    <property type="term" value="F:glucosamine-1-phosphate N-acetyltransferase activity"/>
    <property type="evidence" value="ECO:0007669"/>
    <property type="project" value="UniProtKB-UniRule"/>
</dbReference>
<feature type="active site" description="Proton acceptor" evidence="20">
    <location>
        <position position="363"/>
    </location>
</feature>
<dbReference type="InterPro" id="IPR005835">
    <property type="entry name" value="NTP_transferase_dom"/>
</dbReference>
<keyword evidence="12 20" id="KW-0133">Cell shape</keyword>
<dbReference type="Pfam" id="PF00132">
    <property type="entry name" value="Hexapep"/>
    <property type="match status" value="1"/>
</dbReference>
<dbReference type="PANTHER" id="PTHR43584">
    <property type="entry name" value="NUCLEOTIDYL TRANSFERASE"/>
    <property type="match status" value="1"/>
</dbReference>
<evidence type="ECO:0000256" key="12">
    <source>
        <dbReference type="ARBA" id="ARBA00022960"/>
    </source>
</evidence>
<dbReference type="InterPro" id="IPR050065">
    <property type="entry name" value="GlmU-like"/>
</dbReference>
<dbReference type="RefSeq" id="WP_188177988.1">
    <property type="nucleotide sequence ID" value="NZ_JACVVD010000017.1"/>
</dbReference>
<dbReference type="NCBIfam" id="TIGR01173">
    <property type="entry name" value="glmU"/>
    <property type="match status" value="1"/>
</dbReference>
<evidence type="ECO:0000256" key="8">
    <source>
        <dbReference type="ARBA" id="ARBA00022695"/>
    </source>
</evidence>
<keyword evidence="10 20" id="KW-0677">Repeat</keyword>
<dbReference type="SUPFAM" id="SSF51161">
    <property type="entry name" value="Trimeric LpxA-like enzymes"/>
    <property type="match status" value="1"/>
</dbReference>
<name>A0A926QMY9_9BACL</name>
<dbReference type="HAMAP" id="MF_01631">
    <property type="entry name" value="GlmU"/>
    <property type="match status" value="1"/>
</dbReference>
<dbReference type="InterPro" id="IPR018357">
    <property type="entry name" value="Hexapep_transf_CS"/>
</dbReference>
<comment type="subcellular location">
    <subcellularLocation>
        <location evidence="1 20">Cytoplasm</location>
    </subcellularLocation>
</comment>
<comment type="function">
    <text evidence="19 20">Catalyzes the last two sequential reactions in the de novo biosynthetic pathway for UDP-N-acetylglucosamine (UDP-GlcNAc). The C-terminal domain catalyzes the transfer of acetyl group from acetyl coenzyme A to glucosamine-1-phosphate (GlcN-1-P) to produce N-acetylglucosamine-1-phosphate (GlcNAc-1-P), which is converted into UDP-GlcNAc by the transfer of uridine 5-monophosphate (from uridine 5-triphosphate), a reaction catalyzed by the N-terminal domain.</text>
</comment>
<feature type="binding site" evidence="20">
    <location>
        <position position="228"/>
    </location>
    <ligand>
        <name>UDP-N-acetyl-alpha-D-glucosamine</name>
        <dbReference type="ChEBI" id="CHEBI:57705"/>
    </ligand>
</feature>
<proteinExistence type="inferred from homology"/>
<feature type="domain" description="Nucleotidyl transferase" evidence="21">
    <location>
        <begin position="6"/>
        <end position="207"/>
    </location>
</feature>
<dbReference type="GO" id="GO:0009252">
    <property type="term" value="P:peptidoglycan biosynthetic process"/>
    <property type="evidence" value="ECO:0007669"/>
    <property type="project" value="UniProtKB-UniRule"/>
</dbReference>
<evidence type="ECO:0000313" key="24">
    <source>
        <dbReference type="Proteomes" id="UP000650466"/>
    </source>
</evidence>
<dbReference type="EC" id="2.7.7.23" evidence="20"/>
<dbReference type="AlphaFoldDB" id="A0A926QMY9"/>
<dbReference type="GO" id="GO:0003977">
    <property type="term" value="F:UDP-N-acetylglucosamine diphosphorylase activity"/>
    <property type="evidence" value="ECO:0007669"/>
    <property type="project" value="UniProtKB-UniRule"/>
</dbReference>
<organism evidence="23 24">
    <name type="scientific">Paenibacillus sedimenti</name>
    <dbReference type="NCBI Taxonomy" id="2770274"/>
    <lineage>
        <taxon>Bacteria</taxon>
        <taxon>Bacillati</taxon>
        <taxon>Bacillota</taxon>
        <taxon>Bacilli</taxon>
        <taxon>Bacillales</taxon>
        <taxon>Paenibacillaceae</taxon>
        <taxon>Paenibacillus</taxon>
    </lineage>
</organism>
<feature type="region of interest" description="Pyrophosphorylase" evidence="20">
    <location>
        <begin position="1"/>
        <end position="230"/>
    </location>
</feature>
<feature type="binding site" evidence="20">
    <location>
        <position position="170"/>
    </location>
    <ligand>
        <name>UDP-N-acetyl-alpha-D-glucosamine</name>
        <dbReference type="ChEBI" id="CHEBI:57705"/>
    </ligand>
</feature>
<evidence type="ECO:0000313" key="23">
    <source>
        <dbReference type="EMBL" id="MBD0384207.1"/>
    </source>
</evidence>
<evidence type="ECO:0000256" key="3">
    <source>
        <dbReference type="ARBA" id="ARBA00005208"/>
    </source>
</evidence>
<evidence type="ECO:0000256" key="15">
    <source>
        <dbReference type="ARBA" id="ARBA00023315"/>
    </source>
</evidence>
<feature type="domain" description="Mannose-1-phosphate guanyltransferase C-terminal" evidence="22">
    <location>
        <begin position="316"/>
        <end position="405"/>
    </location>
</feature>
<dbReference type="GO" id="GO:0005737">
    <property type="term" value="C:cytoplasm"/>
    <property type="evidence" value="ECO:0007669"/>
    <property type="project" value="UniProtKB-SubCell"/>
</dbReference>
<keyword evidence="11 20" id="KW-0460">Magnesium</keyword>
<feature type="binding site" evidence="20">
    <location>
        <position position="366"/>
    </location>
    <ligand>
        <name>UDP-N-acetyl-alpha-D-glucosamine</name>
        <dbReference type="ChEBI" id="CHEBI:57705"/>
    </ligand>
</feature>
<evidence type="ECO:0000256" key="11">
    <source>
        <dbReference type="ARBA" id="ARBA00022842"/>
    </source>
</evidence>
<dbReference type="CDD" id="cd02540">
    <property type="entry name" value="GT2_GlmU_N_bac"/>
    <property type="match status" value="1"/>
</dbReference>
<dbReference type="Pfam" id="PF00483">
    <property type="entry name" value="NTP_transferase"/>
    <property type="match status" value="1"/>
</dbReference>
<comment type="subunit">
    <text evidence="20">Homotrimer.</text>
</comment>
<accession>A0A926QMY9</accession>
<keyword evidence="9 20" id="KW-0479">Metal-binding</keyword>
<dbReference type="SUPFAM" id="SSF53448">
    <property type="entry name" value="Nucleotide-diphospho-sugar transferases"/>
    <property type="match status" value="1"/>
</dbReference>
<feature type="region of interest" description="N-acetyltransferase" evidence="20">
    <location>
        <begin position="252"/>
        <end position="467"/>
    </location>
</feature>
<evidence type="ECO:0000256" key="9">
    <source>
        <dbReference type="ARBA" id="ARBA00022723"/>
    </source>
</evidence>
<evidence type="ECO:0000256" key="18">
    <source>
        <dbReference type="ARBA" id="ARBA00048493"/>
    </source>
</evidence>
<evidence type="ECO:0000256" key="16">
    <source>
        <dbReference type="ARBA" id="ARBA00023316"/>
    </source>
</evidence>
<evidence type="ECO:0000259" key="21">
    <source>
        <dbReference type="Pfam" id="PF00483"/>
    </source>
</evidence>
<evidence type="ECO:0000256" key="10">
    <source>
        <dbReference type="ARBA" id="ARBA00022737"/>
    </source>
</evidence>
<feature type="binding site" evidence="20">
    <location>
        <position position="23"/>
    </location>
    <ligand>
        <name>UDP-N-acetyl-alpha-D-glucosamine</name>
        <dbReference type="ChEBI" id="CHEBI:57705"/>
    </ligand>
</feature>
<evidence type="ECO:0000256" key="1">
    <source>
        <dbReference type="ARBA" id="ARBA00004496"/>
    </source>
</evidence>
<feature type="binding site" evidence="20">
    <location>
        <begin position="78"/>
        <end position="79"/>
    </location>
    <ligand>
        <name>UDP-N-acetyl-alpha-D-glucosamine</name>
        <dbReference type="ChEBI" id="CHEBI:57705"/>
    </ligand>
</feature>
<evidence type="ECO:0000256" key="17">
    <source>
        <dbReference type="ARBA" id="ARBA00048247"/>
    </source>
</evidence>
<keyword evidence="14 20" id="KW-0511">Multifunctional enzyme</keyword>
<dbReference type="GO" id="GO:0016020">
    <property type="term" value="C:membrane"/>
    <property type="evidence" value="ECO:0007669"/>
    <property type="project" value="GOC"/>
</dbReference>
<dbReference type="NCBIfam" id="NF010934">
    <property type="entry name" value="PRK14354.1"/>
    <property type="match status" value="1"/>
</dbReference>
<comment type="catalytic activity">
    <reaction evidence="18 20">
        <text>N-acetyl-alpha-D-glucosamine 1-phosphate + UTP + H(+) = UDP-N-acetyl-alpha-D-glucosamine + diphosphate</text>
        <dbReference type="Rhea" id="RHEA:13509"/>
        <dbReference type="ChEBI" id="CHEBI:15378"/>
        <dbReference type="ChEBI" id="CHEBI:33019"/>
        <dbReference type="ChEBI" id="CHEBI:46398"/>
        <dbReference type="ChEBI" id="CHEBI:57705"/>
        <dbReference type="ChEBI" id="CHEBI:57776"/>
        <dbReference type="EC" id="2.7.7.23"/>
    </reaction>
</comment>
<evidence type="ECO:0000256" key="4">
    <source>
        <dbReference type="ARBA" id="ARBA00007707"/>
    </source>
</evidence>
<feature type="binding site" evidence="20">
    <location>
        <begin position="386"/>
        <end position="387"/>
    </location>
    <ligand>
        <name>acetyl-CoA</name>
        <dbReference type="ChEBI" id="CHEBI:57288"/>
    </ligand>
</feature>
<feature type="binding site" evidence="20">
    <location>
        <position position="333"/>
    </location>
    <ligand>
        <name>UDP-N-acetyl-alpha-D-glucosamine</name>
        <dbReference type="ChEBI" id="CHEBI:57705"/>
    </ligand>
</feature>
<feature type="binding site" evidence="20">
    <location>
        <position position="423"/>
    </location>
    <ligand>
        <name>acetyl-CoA</name>
        <dbReference type="ChEBI" id="CHEBI:57288"/>
    </ligand>
</feature>
<evidence type="ECO:0000256" key="14">
    <source>
        <dbReference type="ARBA" id="ARBA00023268"/>
    </source>
</evidence>
<dbReference type="InterPro" id="IPR056729">
    <property type="entry name" value="GMPPB_C"/>
</dbReference>
<feature type="binding site" evidence="20">
    <location>
        <begin position="9"/>
        <end position="12"/>
    </location>
    <ligand>
        <name>UDP-N-acetyl-alpha-D-glucosamine</name>
        <dbReference type="ChEBI" id="CHEBI:57705"/>
    </ligand>
</feature>
<dbReference type="Proteomes" id="UP000650466">
    <property type="component" value="Unassembled WGS sequence"/>
</dbReference>
<feature type="binding site" evidence="20">
    <location>
        <position position="351"/>
    </location>
    <ligand>
        <name>UDP-N-acetyl-alpha-D-glucosamine</name>
        <dbReference type="ChEBI" id="CHEBI:57705"/>
    </ligand>
</feature>
<comment type="catalytic activity">
    <reaction evidence="17 20">
        <text>alpha-D-glucosamine 1-phosphate + acetyl-CoA = N-acetyl-alpha-D-glucosamine 1-phosphate + CoA + H(+)</text>
        <dbReference type="Rhea" id="RHEA:13725"/>
        <dbReference type="ChEBI" id="CHEBI:15378"/>
        <dbReference type="ChEBI" id="CHEBI:57287"/>
        <dbReference type="ChEBI" id="CHEBI:57288"/>
        <dbReference type="ChEBI" id="CHEBI:57776"/>
        <dbReference type="ChEBI" id="CHEBI:58516"/>
        <dbReference type="EC" id="2.3.1.157"/>
    </reaction>
</comment>
<comment type="caution">
    <text evidence="20">Lacks conserved residue(s) required for the propagation of feature annotation.</text>
</comment>
<feature type="binding site" evidence="20">
    <location>
        <begin position="101"/>
        <end position="103"/>
    </location>
    <ligand>
        <name>UDP-N-acetyl-alpha-D-glucosamine</name>
        <dbReference type="ChEBI" id="CHEBI:57705"/>
    </ligand>
</feature>
<keyword evidence="24" id="KW-1185">Reference proteome</keyword>
<keyword evidence="6 20" id="KW-0963">Cytoplasm</keyword>
<dbReference type="InterPro" id="IPR001451">
    <property type="entry name" value="Hexapep"/>
</dbReference>
<keyword evidence="15 20" id="KW-0012">Acyltransferase</keyword>
<dbReference type="GO" id="GO:0009245">
    <property type="term" value="P:lipid A biosynthetic process"/>
    <property type="evidence" value="ECO:0007669"/>
    <property type="project" value="UniProtKB-UniRule"/>
</dbReference>
<comment type="pathway">
    <text evidence="20">Bacterial outer membrane biogenesis; LPS lipid A biosynthesis.</text>
</comment>
<comment type="similarity">
    <text evidence="4 20">In the C-terminal section; belongs to the transferase hexapeptide repeat family.</text>
</comment>
<evidence type="ECO:0000256" key="6">
    <source>
        <dbReference type="ARBA" id="ARBA00022490"/>
    </source>
</evidence>
<dbReference type="GO" id="GO:0071555">
    <property type="term" value="P:cell wall organization"/>
    <property type="evidence" value="ECO:0007669"/>
    <property type="project" value="UniProtKB-KW"/>
</dbReference>
<feature type="binding site" evidence="20">
    <location>
        <position position="73"/>
    </location>
    <ligand>
        <name>UDP-N-acetyl-alpha-D-glucosamine</name>
        <dbReference type="ChEBI" id="CHEBI:57705"/>
    </ligand>
</feature>
<feature type="binding site" evidence="20">
    <location>
        <position position="103"/>
    </location>
    <ligand>
        <name>Mg(2+)</name>
        <dbReference type="ChEBI" id="CHEBI:18420"/>
    </ligand>
</feature>
<dbReference type="CDD" id="cd03353">
    <property type="entry name" value="LbH_GlmU_C"/>
    <property type="match status" value="1"/>
</dbReference>
<dbReference type="InterPro" id="IPR029044">
    <property type="entry name" value="Nucleotide-diphossugar_trans"/>
</dbReference>
<comment type="cofactor">
    <cofactor evidence="20">
        <name>Mg(2+)</name>
        <dbReference type="ChEBI" id="CHEBI:18420"/>
    </cofactor>
    <text evidence="20">Binds 1 Mg(2+) ion per subunit.</text>
</comment>
<evidence type="ECO:0000256" key="13">
    <source>
        <dbReference type="ARBA" id="ARBA00022984"/>
    </source>
</evidence>
<sequence>MNETFAIVLAAGLGTRMKSTLHKVLHPLCGKPMIRHVTDSLRGTGVGRLLMVVGAYAEQIEQELGNEVEYVRQNQQLGTGHAVMQARKVIGNLEGYTLVCYGDTPLVTTETYKSLLSAHQESGSAVTMITAFVDNPTGFGRIVRDETGEVLRIVEQKDASEDEKRIREINPGLYCFTNSVLFRALDQVRNDNAQGEYYLTDCIQIIKNMGLSVQSLAVSNAHEVLGINDRIQLAQISKILRDKINESHMKNGVTLVDPSTTYIDCTVSIGEDTVIGPGVTLSGFTSIGKGCCIGAGSEIETSTLGNGISVHNSIVRDSVIADEASIGPFAFIRPGSVIGKRVKVGDFVEVKNSTVGEGSKIPHLAYVGDSDIGQNTNIGCGVITVNYDGANKHRTIVGDHCFVGSNSNLIAPVSIGNAAYIATGSTITNDIPDGAFAIARERQVNKANYAEHLRSRLGYASSGKGNS</sequence>
<keyword evidence="8 20" id="KW-0548">Nucleotidyltransferase</keyword>
<dbReference type="Gene3D" id="3.90.550.10">
    <property type="entry name" value="Spore Coat Polysaccharide Biosynthesis Protein SpsA, Chain A"/>
    <property type="match status" value="1"/>
</dbReference>
<dbReference type="InterPro" id="IPR011004">
    <property type="entry name" value="Trimer_LpxA-like_sf"/>
</dbReference>
<comment type="pathway">
    <text evidence="2 20">Nucleotide-sugar biosynthesis; UDP-N-acetyl-alpha-D-glucosamine biosynthesis; N-acetyl-alpha-D-glucosamine 1-phosphate from alpha-D-glucosamine 6-phosphate (route II): step 2/2.</text>
</comment>
<feature type="binding site" evidence="20">
    <location>
        <position position="405"/>
    </location>
    <ligand>
        <name>acetyl-CoA</name>
        <dbReference type="ChEBI" id="CHEBI:57288"/>
    </ligand>
</feature>
<dbReference type="InterPro" id="IPR005882">
    <property type="entry name" value="Bifunctional_GlmU"/>
</dbReference>
<feature type="binding site" evidence="20">
    <location>
        <position position="440"/>
    </location>
    <ligand>
        <name>acetyl-CoA</name>
        <dbReference type="ChEBI" id="CHEBI:57288"/>
    </ligand>
</feature>
<feature type="binding site" evidence="20">
    <location>
        <position position="140"/>
    </location>
    <ligand>
        <name>UDP-N-acetyl-alpha-D-glucosamine</name>
        <dbReference type="ChEBI" id="CHEBI:57705"/>
    </ligand>
</feature>
<gene>
    <name evidence="20 23" type="primary">glmU</name>
    <name evidence="23" type="ORF">ICC18_29595</name>
</gene>
<keyword evidence="16 20" id="KW-0961">Cell wall biogenesis/degradation</keyword>
<feature type="binding site" evidence="20">
    <location>
        <position position="155"/>
    </location>
    <ligand>
        <name>UDP-N-acetyl-alpha-D-glucosamine</name>
        <dbReference type="ChEBI" id="CHEBI:57705"/>
    </ligand>
</feature>
<dbReference type="InterPro" id="IPR038009">
    <property type="entry name" value="GlmU_C_LbH"/>
</dbReference>
<dbReference type="PROSITE" id="PS00101">
    <property type="entry name" value="HEXAPEP_TRANSFERASES"/>
    <property type="match status" value="1"/>
</dbReference>
<dbReference type="GO" id="GO:0008360">
    <property type="term" value="P:regulation of cell shape"/>
    <property type="evidence" value="ECO:0007669"/>
    <property type="project" value="UniProtKB-KW"/>
</dbReference>
<keyword evidence="13 20" id="KW-0573">Peptidoglycan synthesis</keyword>
<comment type="caution">
    <text evidence="23">The sequence shown here is derived from an EMBL/GenBank/DDBJ whole genome shotgun (WGS) entry which is preliminary data.</text>
</comment>
<dbReference type="GO" id="GO:0000902">
    <property type="term" value="P:cell morphogenesis"/>
    <property type="evidence" value="ECO:0007669"/>
    <property type="project" value="UniProtKB-UniRule"/>
</dbReference>
<feature type="binding site" evidence="20">
    <location>
        <position position="377"/>
    </location>
    <ligand>
        <name>UDP-N-acetyl-alpha-D-glucosamine</name>
        <dbReference type="ChEBI" id="CHEBI:57705"/>
    </ligand>
</feature>
<evidence type="ECO:0000259" key="22">
    <source>
        <dbReference type="Pfam" id="PF25087"/>
    </source>
</evidence>
<dbReference type="Pfam" id="PF25087">
    <property type="entry name" value="GMPPB_C"/>
    <property type="match status" value="1"/>
</dbReference>
<keyword evidence="7 20" id="KW-0808">Transferase</keyword>
<protein>
    <recommendedName>
        <fullName evidence="20">Bifunctional protein GlmU</fullName>
    </recommendedName>
    <domain>
        <recommendedName>
            <fullName evidence="20">UDP-N-acetylglucosamine pyrophosphorylase</fullName>
            <ecNumber evidence="20">2.7.7.23</ecNumber>
        </recommendedName>
        <alternativeName>
            <fullName evidence="20">N-acetylglucosamine-1-phosphate uridyltransferase</fullName>
        </alternativeName>
    </domain>
    <domain>
        <recommendedName>
            <fullName evidence="20">Glucosamine-1-phosphate N-acetyltransferase</fullName>
            <ecNumber evidence="20">2.3.1.157</ecNumber>
        </recommendedName>
    </domain>
</protein>
<feature type="binding site" evidence="20">
    <location>
        <position position="228"/>
    </location>
    <ligand>
        <name>Mg(2+)</name>
        <dbReference type="ChEBI" id="CHEBI:18420"/>
    </ligand>
</feature>
<dbReference type="Gene3D" id="2.160.10.10">
    <property type="entry name" value="Hexapeptide repeat proteins"/>
    <property type="match status" value="1"/>
</dbReference>
<evidence type="ECO:0000256" key="5">
    <source>
        <dbReference type="ARBA" id="ARBA00007947"/>
    </source>
</evidence>
<evidence type="ECO:0000256" key="2">
    <source>
        <dbReference type="ARBA" id="ARBA00005166"/>
    </source>
</evidence>
<evidence type="ECO:0000256" key="19">
    <source>
        <dbReference type="ARBA" id="ARBA00049628"/>
    </source>
</evidence>
<dbReference type="PANTHER" id="PTHR43584:SF3">
    <property type="entry name" value="BIFUNCTIONAL PROTEIN GLMU"/>
    <property type="match status" value="1"/>
</dbReference>
<evidence type="ECO:0000256" key="7">
    <source>
        <dbReference type="ARBA" id="ARBA00022679"/>
    </source>
</evidence>
<feature type="region of interest" description="Linker" evidence="20">
    <location>
        <begin position="231"/>
        <end position="251"/>
    </location>
</feature>
<dbReference type="EMBL" id="JACVVD010000017">
    <property type="protein sequence ID" value="MBD0384207.1"/>
    <property type="molecule type" value="Genomic_DNA"/>
</dbReference>